<feature type="coiled-coil region" evidence="10">
    <location>
        <begin position="1128"/>
        <end position="1155"/>
    </location>
</feature>
<gene>
    <name evidence="14" type="ORF">SAPINGB_P002791</name>
</gene>
<dbReference type="OrthoDB" id="6108017at2759"/>
<evidence type="ECO:0000259" key="11">
    <source>
        <dbReference type="PROSITE" id="PS51126"/>
    </source>
</evidence>
<evidence type="ECO:0000313" key="15">
    <source>
        <dbReference type="Proteomes" id="UP000398389"/>
    </source>
</evidence>
<dbReference type="PANTHER" id="PTHR13140">
    <property type="entry name" value="MYOSIN"/>
    <property type="match status" value="1"/>
</dbReference>
<sequence>MVSSYEPGTRCWVKDDKEGWVGASVEDKVIDGNKVTLTLKTEQEKEITIETTAEDIQNNSESLPPLRNPPILEATEDLTSLSYLNEPAVLHAIRMRYRQLNIYTYSGIVLIATNPFQKIDSLYTSDIIQAYSGKTRGELEPHLFAIAEDAYRCMLRDNNNQTIVVSGESGAGKTVSAKFIMRYFATVEDPDHPRKRAGAESINKTEEQILATNPIMEAFGNAKTTRNDNSSRFGKYLEILFNENVDIIGAKIRTYLLERSRLVFQPPTERNYHIFYQLICGSTPEEKEALGLTSTEDFHYLNQGGDPKLPNVDDAEEFAATKKALSTIGIDDAVQYDIFKLLAALLHIGNINITATRTTSSLSSDEPALAKACDLLGIDPTQFAKWTTKKQIVTRSEKIISNLNLQQATVVRDSVAKYIYSALFNWLVHNINQGLCTSEIEAEIKSFIGVLDIYGFEHFKKNSFEQFCINYANEKLQQEFNQHVFKLEQDEYVREEIEWKFIEFSDNQPCINLIEAKLGILSLLDEESRLPSGSDETWVEKLYQHFNTPQHNKFFKKPRFGKSSFIVNHYAMEVSYECEGFIEKNRDTVPDEHLEVLLNTSNGFLKSVIDFNQELANATEKASASAAKSRIAVNRKPTLGNIFKGSLIELMKTINSTNVHYIRCIKPNEAKEAWTFDGPMVLAQLRACGVLETIRISCDGFPTRWTYEEFADRYYMLVPSKDWTNTNIQDFCKIILERCINTQDKTDKYQLGKTKIFFRAGMLAWLEKLRSDRLNQCAIIIQKNLRMLYWRKRYNLVRESIVNSQALVRGFLARRKVQQLREETAAINIQRLWRGYKQRVVYQQARTSIISLQSVIRGWLVRHNILQNRYNAAATVIQRIFRGYVARKNFKATVHKVCIIQGLWRSKLARRELAQLREEARSVTHYQEVQYHLESKVVQLTQNLTDHKNENKKLKEVIESLNDQLSVWQNKHAESTAIVAALEAKTEQSRKTNLEAVTVMQSQIDSLTKEYDQALLNYQNLEKEKQGIEGALAEKELALATSQETLRDYEQSNTSLLETVEELRRNLDSATAKASIGAVELGAASNALRRSNKRRSLDDTSFAAKDASNFTPRPASVMYSDLKRIDDEETAEAQFNEINNELERLLENYKLLCDEVVKGVISTLKIPVPSPSDEVPPKEIFFPAHIISTVTSEMWRMGYVKESEDFLGQVMHAIQETVTQDSGDDIINSGAFWISNVHEIWSFICVAQNNIVSNETLREEMGIEMFHQYNRLVEVAKQDLENLEFNIYHAWMKQLKRSLDKIIVPAVVLSQSLPGFITPENTRFLTKMFASSSTQPATMDDLLSLFNKVYKAMKGYYLSKEFIKIPIIELLKLVGVKSFNDLLMRRNFASWKRGLQINYNVTRIEEWCKAHDISEGIIQLEHIMESVKLLQLKKVTLEDIDILYDICWTLTPLQIQKLISQYLNADYEPPISDDVLNAVAARVKNNDSSTQLMLEAIPLDDSGPYEITDPRPLSRLEPYVPAWLQVPNVKRLSEIAEIINSSPMQNIEEVEEEGYADEKLLLGGGMGIEDGIVSGFANGEINGGHPAAVQE</sequence>
<evidence type="ECO:0000256" key="5">
    <source>
        <dbReference type="ARBA" id="ARBA00023054"/>
    </source>
</evidence>
<dbReference type="FunFam" id="1.10.10.820:FF:000001">
    <property type="entry name" value="Myosin heavy chain"/>
    <property type="match status" value="1"/>
</dbReference>
<feature type="region of interest" description="Actin-binding" evidence="9">
    <location>
        <begin position="647"/>
        <end position="669"/>
    </location>
</feature>
<dbReference type="Pfam" id="PF00063">
    <property type="entry name" value="Myosin_head"/>
    <property type="match status" value="1"/>
</dbReference>
<dbReference type="CDD" id="cd01380">
    <property type="entry name" value="MYSc_Myo5"/>
    <property type="match status" value="1"/>
</dbReference>
<evidence type="ECO:0000256" key="8">
    <source>
        <dbReference type="ARBA" id="ARBA00023203"/>
    </source>
</evidence>
<dbReference type="Proteomes" id="UP000398389">
    <property type="component" value="Unassembled WGS sequence"/>
</dbReference>
<dbReference type="InterPro" id="IPR036961">
    <property type="entry name" value="Kinesin_motor_dom_sf"/>
</dbReference>
<dbReference type="GO" id="GO:0000146">
    <property type="term" value="F:microfilament motor activity"/>
    <property type="evidence" value="ECO:0007669"/>
    <property type="project" value="TreeGrafter"/>
</dbReference>
<evidence type="ECO:0000259" key="13">
    <source>
        <dbReference type="PROSITE" id="PS51844"/>
    </source>
</evidence>
<dbReference type="InterPro" id="IPR001609">
    <property type="entry name" value="Myosin_head_motor_dom-like"/>
</dbReference>
<dbReference type="Gene3D" id="3.40.850.10">
    <property type="entry name" value="Kinesin motor domain"/>
    <property type="match status" value="1"/>
</dbReference>
<dbReference type="Gene3D" id="1.20.120.720">
    <property type="entry name" value="Myosin VI head, motor domain, U50 subdomain"/>
    <property type="match status" value="1"/>
</dbReference>
<dbReference type="PANTHER" id="PTHR13140:SF706">
    <property type="entry name" value="DILUTE CLASS UNCONVENTIONAL MYOSIN, ISOFORM C"/>
    <property type="match status" value="1"/>
</dbReference>
<accession>A0A5E8BH33</accession>
<keyword evidence="6 9" id="KW-0518">Myosin</keyword>
<keyword evidence="7 9" id="KW-0505">Motor protein</keyword>
<evidence type="ECO:0000256" key="10">
    <source>
        <dbReference type="SAM" id="Coils"/>
    </source>
</evidence>
<dbReference type="InterPro" id="IPR000048">
    <property type="entry name" value="IQ_motif_EF-hand-BS"/>
</dbReference>
<feature type="coiled-coil region" evidence="10">
    <location>
        <begin position="937"/>
        <end position="971"/>
    </location>
</feature>
<dbReference type="GO" id="GO:0051015">
    <property type="term" value="F:actin filament binding"/>
    <property type="evidence" value="ECO:0007669"/>
    <property type="project" value="TreeGrafter"/>
</dbReference>
<keyword evidence="3 9" id="KW-0547">Nucleotide-binding</keyword>
<feature type="domain" description="Dilute" evidence="11">
    <location>
        <begin position="1208"/>
        <end position="1485"/>
    </location>
</feature>
<evidence type="ECO:0000256" key="1">
    <source>
        <dbReference type="ARBA" id="ARBA00008314"/>
    </source>
</evidence>
<keyword evidence="5 10" id="KW-0175">Coiled coil</keyword>
<reference evidence="14 15" key="1">
    <citation type="submission" date="2019-09" db="EMBL/GenBank/DDBJ databases">
        <authorList>
            <person name="Brejova B."/>
        </authorList>
    </citation>
    <scope>NUCLEOTIDE SEQUENCE [LARGE SCALE GENOMIC DNA]</scope>
</reference>
<evidence type="ECO:0000256" key="2">
    <source>
        <dbReference type="ARBA" id="ARBA00022737"/>
    </source>
</evidence>
<feature type="domain" description="Myosin N-terminal SH3-like" evidence="13">
    <location>
        <begin position="6"/>
        <end position="59"/>
    </location>
</feature>
<dbReference type="Gene3D" id="1.20.58.530">
    <property type="match status" value="1"/>
</dbReference>
<dbReference type="GO" id="GO:0005524">
    <property type="term" value="F:ATP binding"/>
    <property type="evidence" value="ECO:0007669"/>
    <property type="project" value="UniProtKB-UniRule"/>
</dbReference>
<dbReference type="PROSITE" id="PS51456">
    <property type="entry name" value="MYOSIN_MOTOR"/>
    <property type="match status" value="1"/>
</dbReference>
<evidence type="ECO:0000256" key="3">
    <source>
        <dbReference type="ARBA" id="ARBA00022741"/>
    </source>
</evidence>
<dbReference type="SMART" id="SM01132">
    <property type="entry name" value="DIL"/>
    <property type="match status" value="1"/>
</dbReference>
<dbReference type="PROSITE" id="PS50096">
    <property type="entry name" value="IQ"/>
    <property type="match status" value="5"/>
</dbReference>
<comment type="similarity">
    <text evidence="1 9">Belongs to the TRAFAC class myosin-kinesin ATPase superfamily. Myosin family.</text>
</comment>
<evidence type="ECO:0008006" key="16">
    <source>
        <dbReference type="Google" id="ProtNLM"/>
    </source>
</evidence>
<evidence type="ECO:0000256" key="4">
    <source>
        <dbReference type="ARBA" id="ARBA00022840"/>
    </source>
</evidence>
<dbReference type="SMART" id="SM00015">
    <property type="entry name" value="IQ"/>
    <property type="match status" value="6"/>
</dbReference>
<feature type="binding site" evidence="9">
    <location>
        <begin position="167"/>
        <end position="174"/>
    </location>
    <ligand>
        <name>ATP</name>
        <dbReference type="ChEBI" id="CHEBI:30616"/>
    </ligand>
</feature>
<dbReference type="PROSITE" id="PS51126">
    <property type="entry name" value="DILUTE"/>
    <property type="match status" value="1"/>
</dbReference>
<dbReference type="GO" id="GO:0007015">
    <property type="term" value="P:actin filament organization"/>
    <property type="evidence" value="ECO:0007669"/>
    <property type="project" value="TreeGrafter"/>
</dbReference>
<feature type="coiled-coil region" evidence="10">
    <location>
        <begin position="1004"/>
        <end position="1073"/>
    </location>
</feature>
<dbReference type="CDD" id="cd23767">
    <property type="entry name" value="IQCD"/>
    <property type="match status" value="2"/>
</dbReference>
<dbReference type="PROSITE" id="PS51844">
    <property type="entry name" value="SH3_LIKE"/>
    <property type="match status" value="1"/>
</dbReference>
<keyword evidence="8 9" id="KW-0009">Actin-binding</keyword>
<proteinExistence type="inferred from homology"/>
<dbReference type="GO" id="GO:0016459">
    <property type="term" value="C:myosin complex"/>
    <property type="evidence" value="ECO:0007669"/>
    <property type="project" value="UniProtKB-KW"/>
</dbReference>
<organism evidence="14 15">
    <name type="scientific">Magnusiomyces paraingens</name>
    <dbReference type="NCBI Taxonomy" id="2606893"/>
    <lineage>
        <taxon>Eukaryota</taxon>
        <taxon>Fungi</taxon>
        <taxon>Dikarya</taxon>
        <taxon>Ascomycota</taxon>
        <taxon>Saccharomycotina</taxon>
        <taxon>Dipodascomycetes</taxon>
        <taxon>Dipodascales</taxon>
        <taxon>Dipodascaceae</taxon>
        <taxon>Magnusiomyces</taxon>
    </lineage>
</organism>
<keyword evidence="15" id="KW-1185">Reference proteome</keyword>
<evidence type="ECO:0000256" key="9">
    <source>
        <dbReference type="PROSITE-ProRule" id="PRU00782"/>
    </source>
</evidence>
<evidence type="ECO:0000259" key="12">
    <source>
        <dbReference type="PROSITE" id="PS51456"/>
    </source>
</evidence>
<dbReference type="InterPro" id="IPR002710">
    <property type="entry name" value="Dilute_dom"/>
</dbReference>
<dbReference type="GO" id="GO:0005737">
    <property type="term" value="C:cytoplasm"/>
    <property type="evidence" value="ECO:0007669"/>
    <property type="project" value="TreeGrafter"/>
</dbReference>
<feature type="domain" description="Myosin motor" evidence="12">
    <location>
        <begin position="73"/>
        <end position="771"/>
    </location>
</feature>
<dbReference type="EMBL" id="CABVLU010000002">
    <property type="protein sequence ID" value="VVT50521.1"/>
    <property type="molecule type" value="Genomic_DNA"/>
</dbReference>
<dbReference type="SUPFAM" id="SSF50084">
    <property type="entry name" value="Myosin S1 fragment, N-terminal domain"/>
    <property type="match status" value="1"/>
</dbReference>
<dbReference type="Gene3D" id="6.20.240.20">
    <property type="match status" value="1"/>
</dbReference>
<keyword evidence="2" id="KW-0677">Repeat</keyword>
<dbReference type="Gene3D" id="1.20.5.190">
    <property type="match status" value="3"/>
</dbReference>
<dbReference type="GeneID" id="43581609"/>
<evidence type="ECO:0000256" key="6">
    <source>
        <dbReference type="ARBA" id="ARBA00023123"/>
    </source>
</evidence>
<dbReference type="InterPro" id="IPR036103">
    <property type="entry name" value="MYSc_Myo5"/>
</dbReference>
<dbReference type="CDD" id="cd15480">
    <property type="entry name" value="fMyo2p_CBD"/>
    <property type="match status" value="1"/>
</dbReference>
<dbReference type="Gene3D" id="1.10.10.820">
    <property type="match status" value="1"/>
</dbReference>
<evidence type="ECO:0000313" key="14">
    <source>
        <dbReference type="EMBL" id="VVT50521.1"/>
    </source>
</evidence>
<dbReference type="PRINTS" id="PR00193">
    <property type="entry name" value="MYOSINHEAVY"/>
</dbReference>
<name>A0A5E8BH33_9ASCO</name>
<dbReference type="SMART" id="SM00242">
    <property type="entry name" value="MYSc"/>
    <property type="match status" value="1"/>
</dbReference>
<keyword evidence="4 9" id="KW-0067">ATP-binding</keyword>
<dbReference type="GO" id="GO:0016020">
    <property type="term" value="C:membrane"/>
    <property type="evidence" value="ECO:0007669"/>
    <property type="project" value="TreeGrafter"/>
</dbReference>
<evidence type="ECO:0000256" key="7">
    <source>
        <dbReference type="ARBA" id="ARBA00023175"/>
    </source>
</evidence>
<dbReference type="InterPro" id="IPR004009">
    <property type="entry name" value="SH3_Myosin"/>
</dbReference>
<dbReference type="InterPro" id="IPR027417">
    <property type="entry name" value="P-loop_NTPase"/>
</dbReference>
<dbReference type="Pfam" id="PF00612">
    <property type="entry name" value="IQ"/>
    <property type="match status" value="3"/>
</dbReference>
<dbReference type="Pfam" id="PF01843">
    <property type="entry name" value="DIL"/>
    <property type="match status" value="1"/>
</dbReference>
<dbReference type="RefSeq" id="XP_031853400.1">
    <property type="nucleotide sequence ID" value="XM_031997509.1"/>
</dbReference>
<protein>
    <recommendedName>
        <fullName evidence="16">Myosin-2</fullName>
    </recommendedName>
</protein>
<dbReference type="InterPro" id="IPR046943">
    <property type="entry name" value="Fungal_Myo2/2A_CBD"/>
</dbReference>
<dbReference type="SUPFAM" id="SSF52540">
    <property type="entry name" value="P-loop containing nucleoside triphosphate hydrolases"/>
    <property type="match status" value="2"/>
</dbReference>